<evidence type="ECO:0000259" key="7">
    <source>
        <dbReference type="Pfam" id="PF07715"/>
    </source>
</evidence>
<evidence type="ECO:0000256" key="2">
    <source>
        <dbReference type="ARBA" id="ARBA00023136"/>
    </source>
</evidence>
<gene>
    <name evidence="8" type="ORF">FX988_03653</name>
</gene>
<dbReference type="RefSeq" id="WP_160181485.1">
    <property type="nucleotide sequence ID" value="NZ_CP047656.1"/>
</dbReference>
<dbReference type="PANTHER" id="PTHR40980">
    <property type="entry name" value="PLUG DOMAIN-CONTAINING PROTEIN"/>
    <property type="match status" value="1"/>
</dbReference>
<dbReference type="InterPro" id="IPR037066">
    <property type="entry name" value="Plug_dom_sf"/>
</dbReference>
<evidence type="ECO:0000313" key="8">
    <source>
        <dbReference type="EMBL" id="QHJ13392.1"/>
    </source>
</evidence>
<evidence type="ECO:0000313" key="9">
    <source>
        <dbReference type="Proteomes" id="UP000464524"/>
    </source>
</evidence>
<protein>
    <submittedName>
        <fullName evidence="8">Vitamin B12 transporter BtuB</fullName>
    </submittedName>
</protein>
<dbReference type="EMBL" id="CP047656">
    <property type="protein sequence ID" value="QHJ13392.1"/>
    <property type="molecule type" value="Genomic_DNA"/>
</dbReference>
<dbReference type="Gene3D" id="2.40.170.20">
    <property type="entry name" value="TonB-dependent receptor, beta-barrel domain"/>
    <property type="match status" value="1"/>
</dbReference>
<keyword evidence="4" id="KW-0798">TonB box</keyword>
<keyword evidence="9" id="KW-1185">Reference proteome</keyword>
<dbReference type="PANTHER" id="PTHR40980:SF3">
    <property type="entry name" value="TONB-DEPENDENT RECEPTOR-LIKE BETA-BARREL DOMAIN-CONTAINING PROTEIN"/>
    <property type="match status" value="1"/>
</dbReference>
<feature type="domain" description="TonB-dependent receptor-like beta-barrel" evidence="6">
    <location>
        <begin position="454"/>
        <end position="973"/>
    </location>
</feature>
<comment type="similarity">
    <text evidence="4">Belongs to the TonB-dependent receptor family.</text>
</comment>
<dbReference type="InterPro" id="IPR000531">
    <property type="entry name" value="Beta-barrel_TonB"/>
</dbReference>
<dbReference type="InterPro" id="IPR036942">
    <property type="entry name" value="Beta-barrel_TonB_sf"/>
</dbReference>
<sequence length="1006" mass="109510">MNTYAKFNKSLLTRSISILLGSAVLTPVAAVAQESASDLEVIQVRGMRSSIQESMGIKRDSAGVVDAISAEDIGKFPDTNLAESLQRITGISISRSNGEGSQITARGFGPDFNMVTLNGRAMPGAAIPGGGGTPNSRAFDFANLASESVRGVEVYKTGRASIATGGIGATVNIRTARPLDALESGFSGSVGAKALMDTTNRVGDDVTPEVSGFFNFVDDDGIFGVSLSASVQERDSSAVGAFVNEWRVNPYEGSIPQTPNQTDPNLPGFNGPAVVVNNGPADGQLFAIPADLRYSIADRERKRTNAQLTFQYAPSEDLTATLDYTYSKQDLYEARAEQSIWMDDGYFAELTFDDEVVKTPILIEQERRDLLPRDLGLALQELNQVNENKSVGFNVEYHVNDSLVMFFDVHDSSAEGRPDAPYGTWTNLGLGANVNRGQGADFSGEFPIMTVDFDDEARDNLNGNGVLDQDDVGTAILDMNFNSQRTDITQFRLDGEYTFDDGGINFGVESRSMESTSLQSLTRRTMGNWGIENPGELPADYLTPFSFADEFDDYNTNGIFSQGFTGDLAQIGAFAAQEYGFAFAADNPFATNRTIEEDIFAGYVEFELEGELGGRPYNILAGVRYESTDSTSVANISLPNAIAWEGNNDFNVRFGSDTQDVAVESDYDHVLPSIDFDIEVMDGVKARLSYSKTIARPTYNNLSAASSVGTPSGPTLITQGATATASSGNPALVPLESDNVDLSVEYYFEDTSYVSLGFYDKRVKNFIGNEQVEESVFGLRDATAGPRAEAAAAELERIGQPLTDTNLFNMVVAMENNIAYDSLTIEQFEAQYDVLPNEDDPLLTFINAKPINNKSANIYGFEIAAQHFFGDTGFGLQANYTTVNGDVSYDITADPSVTQFALVGLSDTANIVAMYEKDGWQGRIAYNWRDKFLDTTSQYVNEPGFTESYSQIDFNVSYQVNDDLSVFLEGINITDENSRRHGRTSAQLWNLEQLGARYALGARYTF</sequence>
<dbReference type="KEGG" id="pmes:FX988_03653"/>
<organism evidence="8 9">
    <name type="scientific">Paraglaciecola mesophila</name>
    <dbReference type="NCBI Taxonomy" id="197222"/>
    <lineage>
        <taxon>Bacteria</taxon>
        <taxon>Pseudomonadati</taxon>
        <taxon>Pseudomonadota</taxon>
        <taxon>Gammaproteobacteria</taxon>
        <taxon>Alteromonadales</taxon>
        <taxon>Alteromonadaceae</taxon>
        <taxon>Paraglaciecola</taxon>
    </lineage>
</organism>
<dbReference type="Pfam" id="PF07715">
    <property type="entry name" value="Plug"/>
    <property type="match status" value="1"/>
</dbReference>
<evidence type="ECO:0000256" key="4">
    <source>
        <dbReference type="RuleBase" id="RU003357"/>
    </source>
</evidence>
<keyword evidence="3" id="KW-0998">Cell outer membrane</keyword>
<comment type="subcellular location">
    <subcellularLocation>
        <location evidence="1 4">Cell outer membrane</location>
    </subcellularLocation>
</comment>
<dbReference type="Gene3D" id="2.170.130.10">
    <property type="entry name" value="TonB-dependent receptor, plug domain"/>
    <property type="match status" value="1"/>
</dbReference>
<dbReference type="NCBIfam" id="TIGR01782">
    <property type="entry name" value="TonB-Xanth-Caul"/>
    <property type="match status" value="1"/>
</dbReference>
<dbReference type="GO" id="GO:0009279">
    <property type="term" value="C:cell outer membrane"/>
    <property type="evidence" value="ECO:0007669"/>
    <property type="project" value="UniProtKB-SubCell"/>
</dbReference>
<feature type="chain" id="PRO_5032741965" evidence="5">
    <location>
        <begin position="33"/>
        <end position="1006"/>
    </location>
</feature>
<keyword evidence="2 4" id="KW-0472">Membrane</keyword>
<evidence type="ECO:0000256" key="5">
    <source>
        <dbReference type="SAM" id="SignalP"/>
    </source>
</evidence>
<accession>A0A857JPU8</accession>
<feature type="domain" description="TonB-dependent receptor plug" evidence="7">
    <location>
        <begin position="58"/>
        <end position="165"/>
    </location>
</feature>
<dbReference type="Pfam" id="PF00593">
    <property type="entry name" value="TonB_dep_Rec_b-barrel"/>
    <property type="match status" value="1"/>
</dbReference>
<evidence type="ECO:0000256" key="3">
    <source>
        <dbReference type="ARBA" id="ARBA00023237"/>
    </source>
</evidence>
<name>A0A857JPU8_9ALTE</name>
<dbReference type="OrthoDB" id="8727862at2"/>
<dbReference type="Proteomes" id="UP000464524">
    <property type="component" value="Chromosome"/>
</dbReference>
<feature type="signal peptide" evidence="5">
    <location>
        <begin position="1"/>
        <end position="32"/>
    </location>
</feature>
<dbReference type="SUPFAM" id="SSF56935">
    <property type="entry name" value="Porins"/>
    <property type="match status" value="1"/>
</dbReference>
<reference evidence="8 9" key="1">
    <citation type="submission" date="2019-12" db="EMBL/GenBank/DDBJ databases">
        <title>Genome sequencing and assembly of endphytes of Porphyra tenera.</title>
        <authorList>
            <person name="Park J.M."/>
            <person name="Shin R."/>
            <person name="Jo S.H."/>
        </authorList>
    </citation>
    <scope>NUCLEOTIDE SEQUENCE [LARGE SCALE GENOMIC DNA]</scope>
    <source>
        <strain evidence="8 9">GPM4</strain>
    </source>
</reference>
<dbReference type="AlphaFoldDB" id="A0A857JPU8"/>
<proteinExistence type="inferred from homology"/>
<dbReference type="InterPro" id="IPR012910">
    <property type="entry name" value="Plug_dom"/>
</dbReference>
<evidence type="ECO:0000259" key="6">
    <source>
        <dbReference type="Pfam" id="PF00593"/>
    </source>
</evidence>
<keyword evidence="5" id="KW-0732">Signal</keyword>
<evidence type="ECO:0000256" key="1">
    <source>
        <dbReference type="ARBA" id="ARBA00004442"/>
    </source>
</evidence>
<dbReference type="InterPro" id="IPR010104">
    <property type="entry name" value="TonB_rcpt_bac"/>
</dbReference>